<dbReference type="Gene3D" id="3.40.630.30">
    <property type="match status" value="1"/>
</dbReference>
<dbReference type="InterPro" id="IPR018987">
    <property type="entry name" value="DUF1999"/>
</dbReference>
<dbReference type="Proteomes" id="UP000600547">
    <property type="component" value="Unassembled WGS sequence"/>
</dbReference>
<feature type="compositionally biased region" description="Basic and acidic residues" evidence="1">
    <location>
        <begin position="170"/>
        <end position="183"/>
    </location>
</feature>
<gene>
    <name evidence="2" type="ORF">GCM10008956_01050</name>
</gene>
<dbReference type="SUPFAM" id="SSF55729">
    <property type="entry name" value="Acyl-CoA N-acyltransferases (Nat)"/>
    <property type="match status" value="1"/>
</dbReference>
<reference evidence="3" key="1">
    <citation type="journal article" date="2019" name="Int. J. Syst. Evol. Microbiol.">
        <title>The Global Catalogue of Microorganisms (GCM) 10K type strain sequencing project: providing services to taxonomists for standard genome sequencing and annotation.</title>
        <authorList>
            <consortium name="The Broad Institute Genomics Platform"/>
            <consortium name="The Broad Institute Genome Sequencing Center for Infectious Disease"/>
            <person name="Wu L."/>
            <person name="Ma J."/>
        </authorList>
    </citation>
    <scope>NUCLEOTIDE SEQUENCE [LARGE SCALE GENOMIC DNA]</scope>
    <source>
        <strain evidence="3">JCM 31047</strain>
    </source>
</reference>
<name>A0A8H9GHM9_9DEIO</name>
<dbReference type="InterPro" id="IPR016181">
    <property type="entry name" value="Acyl_CoA_acyltransferase"/>
</dbReference>
<keyword evidence="3" id="KW-1185">Reference proteome</keyword>
<feature type="region of interest" description="Disordered" evidence="1">
    <location>
        <begin position="162"/>
        <end position="189"/>
    </location>
</feature>
<accession>A0A8H9GHM9</accession>
<dbReference type="EMBL" id="BMQG01000001">
    <property type="protein sequence ID" value="GGM28864.1"/>
    <property type="molecule type" value="Genomic_DNA"/>
</dbReference>
<proteinExistence type="predicted"/>
<keyword evidence="2" id="KW-0808">Transferase</keyword>
<evidence type="ECO:0000256" key="1">
    <source>
        <dbReference type="SAM" id="MobiDB-lite"/>
    </source>
</evidence>
<evidence type="ECO:0000313" key="3">
    <source>
        <dbReference type="Proteomes" id="UP000600547"/>
    </source>
</evidence>
<protein>
    <submittedName>
        <fullName evidence="2">GNAT family acetyltransferase</fullName>
    </submittedName>
</protein>
<sequence>MTLAPARGLGYAQRMRYRTFTDHDYDALQALDLDVQRALAPTFDTLAERERAGRLHTSLPALKFYERSEHSFVAEDGGVLHGFVFAQSVWQGDRPIVLVRTLSVHPDAPAGTAEGLLHATVKSAYDTAVYEIHYPVAPTLRAAATAEGAVLTGAYAVTHLGTRAQTAPGERLDGQPADDERRTPPAQGA</sequence>
<evidence type="ECO:0000313" key="2">
    <source>
        <dbReference type="EMBL" id="GGM28864.1"/>
    </source>
</evidence>
<comment type="caution">
    <text evidence="2">The sequence shown here is derived from an EMBL/GenBank/DDBJ whole genome shotgun (WGS) entry which is preliminary data.</text>
</comment>
<dbReference type="AlphaFoldDB" id="A0A8H9GHM9"/>
<dbReference type="Pfam" id="PF09390">
    <property type="entry name" value="DUF1999"/>
    <property type="match status" value="1"/>
</dbReference>
<dbReference type="GO" id="GO:0016740">
    <property type="term" value="F:transferase activity"/>
    <property type="evidence" value="ECO:0007669"/>
    <property type="project" value="UniProtKB-KW"/>
</dbReference>
<organism evidence="2 3">
    <name type="scientific">Deinococcus arenae</name>
    <dbReference type="NCBI Taxonomy" id="1452751"/>
    <lineage>
        <taxon>Bacteria</taxon>
        <taxon>Thermotogati</taxon>
        <taxon>Deinococcota</taxon>
        <taxon>Deinococci</taxon>
        <taxon>Deinococcales</taxon>
        <taxon>Deinococcaceae</taxon>
        <taxon>Deinococcus</taxon>
    </lineage>
</organism>